<dbReference type="EMBL" id="JAUDFV010000020">
    <property type="protein sequence ID" value="KAL2740190.1"/>
    <property type="molecule type" value="Genomic_DNA"/>
</dbReference>
<proteinExistence type="predicted"/>
<evidence type="ECO:0008006" key="3">
    <source>
        <dbReference type="Google" id="ProtNLM"/>
    </source>
</evidence>
<accession>A0ABD2C571</accession>
<feature type="non-terminal residue" evidence="1">
    <location>
        <position position="1"/>
    </location>
</feature>
<sequence>NSYRSVGPSSTSKLIEIRRTLTKGGLSKKRHVSHLADHTAFERKSKEQRTKLSHGGWPVSINPLLATALWGKPDSTRDFKMKYFHFRNVSLNVYKCFETSKVEERLTSRTLEWGVNGVKAAPPLIYISKRQSRELAYVNGVGGLVSQPTMKRIPKSVR</sequence>
<protein>
    <recommendedName>
        <fullName evidence="3">Maturase R</fullName>
    </recommendedName>
</protein>
<evidence type="ECO:0000313" key="1">
    <source>
        <dbReference type="EMBL" id="KAL2740190.1"/>
    </source>
</evidence>
<gene>
    <name evidence="1" type="ORF">V1478_000331</name>
</gene>
<evidence type="ECO:0000313" key="2">
    <source>
        <dbReference type="Proteomes" id="UP001607302"/>
    </source>
</evidence>
<keyword evidence="2" id="KW-1185">Reference proteome</keyword>
<organism evidence="1 2">
    <name type="scientific">Vespula squamosa</name>
    <name type="common">Southern yellow jacket</name>
    <name type="synonym">Wasp</name>
    <dbReference type="NCBI Taxonomy" id="30214"/>
    <lineage>
        <taxon>Eukaryota</taxon>
        <taxon>Metazoa</taxon>
        <taxon>Ecdysozoa</taxon>
        <taxon>Arthropoda</taxon>
        <taxon>Hexapoda</taxon>
        <taxon>Insecta</taxon>
        <taxon>Pterygota</taxon>
        <taxon>Neoptera</taxon>
        <taxon>Endopterygota</taxon>
        <taxon>Hymenoptera</taxon>
        <taxon>Apocrita</taxon>
        <taxon>Aculeata</taxon>
        <taxon>Vespoidea</taxon>
        <taxon>Vespidae</taxon>
        <taxon>Vespinae</taxon>
        <taxon>Vespula</taxon>
    </lineage>
</organism>
<comment type="caution">
    <text evidence="1">The sequence shown here is derived from an EMBL/GenBank/DDBJ whole genome shotgun (WGS) entry which is preliminary data.</text>
</comment>
<reference evidence="1 2" key="1">
    <citation type="journal article" date="2024" name="Ann. Entomol. Soc. Am.">
        <title>Genomic analyses of the southern and eastern yellowjacket wasps (Hymenoptera: Vespidae) reveal evolutionary signatures of social life.</title>
        <authorList>
            <person name="Catto M.A."/>
            <person name="Caine P.B."/>
            <person name="Orr S.E."/>
            <person name="Hunt B.G."/>
            <person name="Goodisman M.A.D."/>
        </authorList>
    </citation>
    <scope>NUCLEOTIDE SEQUENCE [LARGE SCALE GENOMIC DNA]</scope>
    <source>
        <strain evidence="1">233</strain>
        <tissue evidence="1">Head and thorax</tissue>
    </source>
</reference>
<name>A0ABD2C571_VESSQ</name>
<dbReference type="Proteomes" id="UP001607302">
    <property type="component" value="Unassembled WGS sequence"/>
</dbReference>
<dbReference type="AlphaFoldDB" id="A0ABD2C571"/>